<dbReference type="EMBL" id="NRDI02000015">
    <property type="protein sequence ID" value="KAI1511033.1"/>
    <property type="molecule type" value="Genomic_DNA"/>
</dbReference>
<organism evidence="1 3">
    <name type="scientific">Pyrenophora tritici-repentis</name>
    <dbReference type="NCBI Taxonomy" id="45151"/>
    <lineage>
        <taxon>Eukaryota</taxon>
        <taxon>Fungi</taxon>
        <taxon>Dikarya</taxon>
        <taxon>Ascomycota</taxon>
        <taxon>Pezizomycotina</taxon>
        <taxon>Dothideomycetes</taxon>
        <taxon>Pleosporomycetidae</taxon>
        <taxon>Pleosporales</taxon>
        <taxon>Pleosporineae</taxon>
        <taxon>Pleosporaceae</taxon>
        <taxon>Pyrenophora</taxon>
    </lineage>
</organism>
<keyword evidence="3" id="KW-1185">Reference proteome</keyword>
<evidence type="ECO:0000313" key="2">
    <source>
        <dbReference type="EMBL" id="KAI1514844.1"/>
    </source>
</evidence>
<proteinExistence type="predicted"/>
<dbReference type="AlphaFoldDB" id="A0A922SY22"/>
<evidence type="ECO:0000313" key="1">
    <source>
        <dbReference type="EMBL" id="KAI1511033.1"/>
    </source>
</evidence>
<protein>
    <submittedName>
        <fullName evidence="1">Uncharacterized protein</fullName>
    </submittedName>
</protein>
<dbReference type="EMBL" id="NRDI02000007">
    <property type="protein sequence ID" value="KAI1514844.1"/>
    <property type="molecule type" value="Genomic_DNA"/>
</dbReference>
<reference evidence="1" key="2">
    <citation type="journal article" date="2022" name="bioRxiv">
        <title>A global pangenome for the wheat fungal pathogen Pyrenophora tritici-repentis and prediction of effector protein structural homology.</title>
        <authorList>
            <person name="Moolhuijzen P."/>
            <person name="See P.T."/>
            <person name="Shi G."/>
            <person name="Powell H.R."/>
            <person name="Cockram J."/>
            <person name="Jorgensen L.N."/>
            <person name="Benslimane H."/>
            <person name="Strelkov S.E."/>
            <person name="Turner J."/>
            <person name="Liu Z."/>
            <person name="Moffat C.S."/>
        </authorList>
    </citation>
    <scope>NUCLEOTIDE SEQUENCE</scope>
    <source>
        <strain evidence="1">86-124</strain>
    </source>
</reference>
<evidence type="ECO:0000313" key="3">
    <source>
        <dbReference type="Proteomes" id="UP000249757"/>
    </source>
</evidence>
<gene>
    <name evidence="2" type="ORF">Ptr86124_006167</name>
    <name evidence="1" type="ORF">Ptr86124_010154</name>
</gene>
<reference evidence="1" key="1">
    <citation type="submission" date="2021-05" db="EMBL/GenBank/DDBJ databases">
        <authorList>
            <person name="Moolhuijzen P.M."/>
            <person name="Moffat C.S."/>
        </authorList>
    </citation>
    <scope>NUCLEOTIDE SEQUENCE</scope>
    <source>
        <strain evidence="1">86-124</strain>
    </source>
</reference>
<sequence length="45" mass="5266">MEYLQKELERIYWLKMRLTSRLLMKSVKEEHDQASASGLKGAAPE</sequence>
<name>A0A922SY22_9PLEO</name>
<comment type="caution">
    <text evidence="1">The sequence shown here is derived from an EMBL/GenBank/DDBJ whole genome shotgun (WGS) entry which is preliminary data.</text>
</comment>
<reference evidence="3" key="3">
    <citation type="journal article" date="2022" name="Microb. Genom.">
        <title>A global pangenome for the wheat fungal pathogen Pyrenophora tritici-repentis and prediction of effector protein structural homology.</title>
        <authorList>
            <person name="Moolhuijzen P.M."/>
            <person name="See P.T."/>
            <person name="Shi G."/>
            <person name="Powell H.R."/>
            <person name="Cockram J."/>
            <person name="Jorgensen L.N."/>
            <person name="Benslimane H."/>
            <person name="Strelkov S.E."/>
            <person name="Turner J."/>
            <person name="Liu Z."/>
            <person name="Moffat C.S."/>
        </authorList>
    </citation>
    <scope>NUCLEOTIDE SEQUENCE [LARGE SCALE GENOMIC DNA]</scope>
</reference>
<accession>A0A922SY22</accession>
<dbReference type="Proteomes" id="UP000249757">
    <property type="component" value="Unassembled WGS sequence"/>
</dbReference>